<sequence>MAILFISTQDSIHGQSENLLVSLKMRNIGFYFACLENSHNAGFASANSFNFKEIATNGIMQYFSLKKYVAGNFITHIHVFDHKALRLALWLKRRFPAVKIIGEWHERLLGEENFSLNKENAYLYALTQNKFEVFFCSSPELSAFLGKTYNMQHTVALLPYLSFSANAQETPLFQKKDRVFTYFFHSYCEQRADIEIVFQAVKQLMQENSGQKPYFFACLEKTEDIAPSLALARELGVSDRMVIADKSFFNVFYPLADCVLCASTAGEGDYVMLHKAWHDEKAVIASDLFVHTKFVLSDSLDCALLYPRDDVSSLCKCMQKVLQDSELREQLLKGGKQKILQITANLLVNRYLQKLNLL</sequence>
<dbReference type="Proteomes" id="UP001058120">
    <property type="component" value="Chromosome"/>
</dbReference>
<protein>
    <recommendedName>
        <fullName evidence="3">Glycosyltransferase</fullName>
    </recommendedName>
</protein>
<name>A0ABY5Y1K1_9BACT</name>
<evidence type="ECO:0000313" key="2">
    <source>
        <dbReference type="Proteomes" id="UP001058120"/>
    </source>
</evidence>
<dbReference type="Gene3D" id="3.40.50.2000">
    <property type="entry name" value="Glycogen Phosphorylase B"/>
    <property type="match status" value="1"/>
</dbReference>
<dbReference type="EMBL" id="CP065938">
    <property type="protein sequence ID" value="UWX05391.1"/>
    <property type="molecule type" value="Genomic_DNA"/>
</dbReference>
<reference evidence="1" key="1">
    <citation type="submission" date="2020-12" db="EMBL/GenBank/DDBJ databases">
        <title>Taurinivorans muris gen. nov., sp. nov., fundamental and realized metabolic niche of a ubiquitous sulfidogenic bacterium in the murine intestine.</title>
        <authorList>
            <person name="Ye H."/>
            <person name="Hanson B.T."/>
            <person name="Loy A."/>
        </authorList>
    </citation>
    <scope>NUCLEOTIDE SEQUENCE</scope>
    <source>
        <strain evidence="1">LT0009</strain>
    </source>
</reference>
<evidence type="ECO:0008006" key="3">
    <source>
        <dbReference type="Google" id="ProtNLM"/>
    </source>
</evidence>
<evidence type="ECO:0000313" key="1">
    <source>
        <dbReference type="EMBL" id="UWX05391.1"/>
    </source>
</evidence>
<dbReference type="SUPFAM" id="SSF53756">
    <property type="entry name" value="UDP-Glycosyltransferase/glycogen phosphorylase"/>
    <property type="match status" value="1"/>
</dbReference>
<dbReference type="RefSeq" id="WP_334314970.1">
    <property type="nucleotide sequence ID" value="NZ_CP065938.1"/>
</dbReference>
<accession>A0ABY5Y1K1</accession>
<proteinExistence type="predicted"/>
<organism evidence="1 2">
    <name type="scientific">Taurinivorans muris</name>
    <dbReference type="NCBI Taxonomy" id="2787751"/>
    <lineage>
        <taxon>Bacteria</taxon>
        <taxon>Pseudomonadati</taxon>
        <taxon>Thermodesulfobacteriota</taxon>
        <taxon>Desulfovibrionia</taxon>
        <taxon>Desulfovibrionales</taxon>
        <taxon>Desulfovibrionaceae</taxon>
        <taxon>Taurinivorans</taxon>
    </lineage>
</organism>
<gene>
    <name evidence="1" type="ORF">JBF11_08030</name>
</gene>
<keyword evidence="2" id="KW-1185">Reference proteome</keyword>